<organism evidence="3 4">
    <name type="scientific">Heterorhabditis bacteriophora</name>
    <name type="common">Entomopathogenic nematode worm</name>
    <dbReference type="NCBI Taxonomy" id="37862"/>
    <lineage>
        <taxon>Eukaryota</taxon>
        <taxon>Metazoa</taxon>
        <taxon>Ecdysozoa</taxon>
        <taxon>Nematoda</taxon>
        <taxon>Chromadorea</taxon>
        <taxon>Rhabditida</taxon>
        <taxon>Rhabditina</taxon>
        <taxon>Rhabditomorpha</taxon>
        <taxon>Strongyloidea</taxon>
        <taxon>Heterorhabditidae</taxon>
        <taxon>Heterorhabditis</taxon>
    </lineage>
</organism>
<keyword evidence="3" id="KW-1185">Reference proteome</keyword>
<sequence length="143" mass="16073">MKSARSRVKGFPVFIMHIRLLCYVADLMVPPFDAGTLDSSRCGAVSQSIVSDSYCPTAVVPASSNKLKYDGHDSCITHSVPLLIFHEFVTPYKRGFYCDDESIRYPFRNSTVSRQALIVVGLIIPTALFVKYFFKFNSFSKII</sequence>
<reference evidence="4" key="1">
    <citation type="submission" date="2016-11" db="UniProtKB">
        <authorList>
            <consortium name="WormBaseParasite"/>
        </authorList>
    </citation>
    <scope>IDENTIFICATION</scope>
</reference>
<keyword evidence="1" id="KW-0472">Membrane</keyword>
<protein>
    <submittedName>
        <fullName evidence="4">Secreted protein</fullName>
    </submittedName>
</protein>
<dbReference type="AlphaFoldDB" id="A0A1I7WJC4"/>
<evidence type="ECO:0000256" key="1">
    <source>
        <dbReference type="SAM" id="Phobius"/>
    </source>
</evidence>
<accession>A0A1I7WJC4</accession>
<evidence type="ECO:0000313" key="3">
    <source>
        <dbReference type="Proteomes" id="UP000095283"/>
    </source>
</evidence>
<feature type="transmembrane region" description="Helical" evidence="1">
    <location>
        <begin position="116"/>
        <end position="134"/>
    </location>
</feature>
<evidence type="ECO:0000256" key="2">
    <source>
        <dbReference type="SAM" id="SignalP"/>
    </source>
</evidence>
<keyword evidence="1" id="KW-1133">Transmembrane helix</keyword>
<dbReference type="Proteomes" id="UP000095283">
    <property type="component" value="Unplaced"/>
</dbReference>
<keyword evidence="1" id="KW-0812">Transmembrane</keyword>
<feature type="chain" id="PRO_5009310730" evidence="2">
    <location>
        <begin position="35"/>
        <end position="143"/>
    </location>
</feature>
<proteinExistence type="predicted"/>
<keyword evidence="2" id="KW-0732">Signal</keyword>
<feature type="signal peptide" evidence="2">
    <location>
        <begin position="1"/>
        <end position="34"/>
    </location>
</feature>
<name>A0A1I7WJC4_HETBA</name>
<evidence type="ECO:0000313" key="4">
    <source>
        <dbReference type="WBParaSite" id="Hba_05069"/>
    </source>
</evidence>
<dbReference type="WBParaSite" id="Hba_05069">
    <property type="protein sequence ID" value="Hba_05069"/>
    <property type="gene ID" value="Hba_05069"/>
</dbReference>